<evidence type="ECO:0000313" key="3">
    <source>
        <dbReference type="EMBL" id="HIR92071.1"/>
    </source>
</evidence>
<dbReference type="InterPro" id="IPR000305">
    <property type="entry name" value="GIY-YIG_endonuc"/>
</dbReference>
<reference evidence="3" key="1">
    <citation type="submission" date="2020-10" db="EMBL/GenBank/DDBJ databases">
        <authorList>
            <person name="Gilroy R."/>
        </authorList>
    </citation>
    <scope>NUCLEOTIDE SEQUENCE</scope>
    <source>
        <strain evidence="3">ChiSxjej1B13-7041</strain>
    </source>
</reference>
<dbReference type="PANTHER" id="PTHR34477">
    <property type="entry name" value="UPF0213 PROTEIN YHBQ"/>
    <property type="match status" value="1"/>
</dbReference>
<dbReference type="InterPro" id="IPR050190">
    <property type="entry name" value="UPF0213_domain"/>
</dbReference>
<name>A0A9D1EHT0_9FIRM</name>
<comment type="similarity">
    <text evidence="1">Belongs to the UPF0213 family.</text>
</comment>
<sequence>MNYTYMLQCADGSFYTGWTNNLEKRVREHNAGRGGKYTRAHRPVQLCYWETFSTKEEAMRREWEIKQLSRREKCLLAKRGTKDELQKTEVL</sequence>
<dbReference type="PROSITE" id="PS50164">
    <property type="entry name" value="GIY_YIG"/>
    <property type="match status" value="1"/>
</dbReference>
<accession>A0A9D1EHT0</accession>
<dbReference type="CDD" id="cd10456">
    <property type="entry name" value="GIY-YIG_UPF0213"/>
    <property type="match status" value="1"/>
</dbReference>
<gene>
    <name evidence="3" type="ORF">IAB98_01445</name>
</gene>
<organism evidence="3 4">
    <name type="scientific">Candidatus Egerieimonas intestinavium</name>
    <dbReference type="NCBI Taxonomy" id="2840777"/>
    <lineage>
        <taxon>Bacteria</taxon>
        <taxon>Bacillati</taxon>
        <taxon>Bacillota</taxon>
        <taxon>Clostridia</taxon>
        <taxon>Lachnospirales</taxon>
        <taxon>Lachnospiraceae</taxon>
        <taxon>Lachnospiraceae incertae sedis</taxon>
        <taxon>Candidatus Egerieimonas</taxon>
    </lineage>
</organism>
<reference evidence="3" key="2">
    <citation type="journal article" date="2021" name="PeerJ">
        <title>Extensive microbial diversity within the chicken gut microbiome revealed by metagenomics and culture.</title>
        <authorList>
            <person name="Gilroy R."/>
            <person name="Ravi A."/>
            <person name="Getino M."/>
            <person name="Pursley I."/>
            <person name="Horton D.L."/>
            <person name="Alikhan N.F."/>
            <person name="Baker D."/>
            <person name="Gharbi K."/>
            <person name="Hall N."/>
            <person name="Watson M."/>
            <person name="Adriaenssens E.M."/>
            <person name="Foster-Nyarko E."/>
            <person name="Jarju S."/>
            <person name="Secka A."/>
            <person name="Antonio M."/>
            <person name="Oren A."/>
            <person name="Chaudhuri R.R."/>
            <person name="La Ragione R."/>
            <person name="Hildebrand F."/>
            <person name="Pallen M.J."/>
        </authorList>
    </citation>
    <scope>NUCLEOTIDE SEQUENCE</scope>
    <source>
        <strain evidence="3">ChiSxjej1B13-7041</strain>
    </source>
</reference>
<dbReference type="EMBL" id="DVHU01000013">
    <property type="protein sequence ID" value="HIR92071.1"/>
    <property type="molecule type" value="Genomic_DNA"/>
</dbReference>
<feature type="domain" description="GIY-YIG" evidence="2">
    <location>
        <begin position="1"/>
        <end position="75"/>
    </location>
</feature>
<dbReference type="AlphaFoldDB" id="A0A9D1EHT0"/>
<dbReference type="InterPro" id="IPR035901">
    <property type="entry name" value="GIY-YIG_endonuc_sf"/>
</dbReference>
<evidence type="ECO:0000259" key="2">
    <source>
        <dbReference type="PROSITE" id="PS50164"/>
    </source>
</evidence>
<comment type="caution">
    <text evidence="3">The sequence shown here is derived from an EMBL/GenBank/DDBJ whole genome shotgun (WGS) entry which is preliminary data.</text>
</comment>
<proteinExistence type="inferred from homology"/>
<dbReference type="Proteomes" id="UP000886841">
    <property type="component" value="Unassembled WGS sequence"/>
</dbReference>
<evidence type="ECO:0000256" key="1">
    <source>
        <dbReference type="ARBA" id="ARBA00007435"/>
    </source>
</evidence>
<evidence type="ECO:0000313" key="4">
    <source>
        <dbReference type="Proteomes" id="UP000886841"/>
    </source>
</evidence>
<protein>
    <submittedName>
        <fullName evidence="3">GIY-YIG nuclease family protein</fullName>
    </submittedName>
</protein>
<dbReference type="Gene3D" id="3.40.1440.10">
    <property type="entry name" value="GIY-YIG endonuclease"/>
    <property type="match status" value="1"/>
</dbReference>
<dbReference type="PANTHER" id="PTHR34477:SF1">
    <property type="entry name" value="UPF0213 PROTEIN YHBQ"/>
    <property type="match status" value="1"/>
</dbReference>
<dbReference type="SUPFAM" id="SSF82771">
    <property type="entry name" value="GIY-YIG endonuclease"/>
    <property type="match status" value="1"/>
</dbReference>
<dbReference type="Pfam" id="PF01541">
    <property type="entry name" value="GIY-YIG"/>
    <property type="match status" value="1"/>
</dbReference>